<dbReference type="STRING" id="888741.HMPREF9098_0380"/>
<organism evidence="2 3">
    <name type="scientific">Kingella denitrificans ATCC 33394</name>
    <dbReference type="NCBI Taxonomy" id="888741"/>
    <lineage>
        <taxon>Bacteria</taxon>
        <taxon>Pseudomonadati</taxon>
        <taxon>Pseudomonadota</taxon>
        <taxon>Betaproteobacteria</taxon>
        <taxon>Neisseriales</taxon>
        <taxon>Neisseriaceae</taxon>
        <taxon>Kingella</taxon>
    </lineage>
</organism>
<keyword evidence="1" id="KW-0472">Membrane</keyword>
<feature type="transmembrane region" description="Helical" evidence="1">
    <location>
        <begin position="7"/>
        <end position="26"/>
    </location>
</feature>
<dbReference type="HOGENOM" id="CLU_2369923_0_0_4"/>
<dbReference type="Proteomes" id="UP000004088">
    <property type="component" value="Unassembled WGS sequence"/>
</dbReference>
<feature type="transmembrane region" description="Helical" evidence="1">
    <location>
        <begin position="46"/>
        <end position="64"/>
    </location>
</feature>
<protein>
    <submittedName>
        <fullName evidence="2">Uncharacterized protein</fullName>
    </submittedName>
</protein>
<comment type="caution">
    <text evidence="2">The sequence shown here is derived from an EMBL/GenBank/DDBJ whole genome shotgun (WGS) entry which is preliminary data.</text>
</comment>
<sequence length="95" mass="10804">MSYLDYAVLSLLTGIIFIAFSALWQMYVVLSESYTLDRYKNSPKMLWIAMAVFFSFSLALYYFCPNARKKGIVFLITGTLGVLGYGLGMWLKTKA</sequence>
<feature type="transmembrane region" description="Helical" evidence="1">
    <location>
        <begin position="71"/>
        <end position="91"/>
    </location>
</feature>
<evidence type="ECO:0000313" key="2">
    <source>
        <dbReference type="EMBL" id="EGC18231.1"/>
    </source>
</evidence>
<evidence type="ECO:0000256" key="1">
    <source>
        <dbReference type="SAM" id="Phobius"/>
    </source>
</evidence>
<keyword evidence="1" id="KW-1133">Transmembrane helix</keyword>
<gene>
    <name evidence="2" type="ORF">HMPREF9098_0380</name>
</gene>
<dbReference type="RefSeq" id="WP_003781357.1">
    <property type="nucleotide sequence ID" value="NZ_GL870929.1"/>
</dbReference>
<dbReference type="AlphaFoldDB" id="F0EX00"/>
<accession>F0EX00</accession>
<name>F0EX00_9NEIS</name>
<dbReference type="EMBL" id="AEWV01000006">
    <property type="protein sequence ID" value="EGC18231.1"/>
    <property type="molecule type" value="Genomic_DNA"/>
</dbReference>
<proteinExistence type="predicted"/>
<keyword evidence="1" id="KW-0812">Transmembrane</keyword>
<keyword evidence="3" id="KW-1185">Reference proteome</keyword>
<evidence type="ECO:0000313" key="3">
    <source>
        <dbReference type="Proteomes" id="UP000004088"/>
    </source>
</evidence>
<reference evidence="2 3" key="1">
    <citation type="submission" date="2011-01" db="EMBL/GenBank/DDBJ databases">
        <authorList>
            <person name="Muzny D."/>
            <person name="Qin X."/>
            <person name="Deng J."/>
            <person name="Jiang H."/>
            <person name="Liu Y."/>
            <person name="Qu J."/>
            <person name="Song X.-Z."/>
            <person name="Zhang L."/>
            <person name="Thornton R."/>
            <person name="Coyle M."/>
            <person name="Francisco L."/>
            <person name="Jackson L."/>
            <person name="Javaid M."/>
            <person name="Korchina V."/>
            <person name="Kovar C."/>
            <person name="Mata R."/>
            <person name="Mathew T."/>
            <person name="Ngo R."/>
            <person name="Nguyen L."/>
            <person name="Nguyen N."/>
            <person name="Okwuonu G."/>
            <person name="Ongeri F."/>
            <person name="Pham C."/>
            <person name="Simmons D."/>
            <person name="Wilczek-Boney K."/>
            <person name="Hale W."/>
            <person name="Jakkamsetti A."/>
            <person name="Pham P."/>
            <person name="Ruth R."/>
            <person name="San Lucas F."/>
            <person name="Warren J."/>
            <person name="Zhang J."/>
            <person name="Zhao Z."/>
            <person name="Zhou C."/>
            <person name="Zhu D."/>
            <person name="Lee S."/>
            <person name="Bess C."/>
            <person name="Blankenburg K."/>
            <person name="Forbes L."/>
            <person name="Fu Q."/>
            <person name="Gubbala S."/>
            <person name="Hirani K."/>
            <person name="Jayaseelan J.C."/>
            <person name="Lara F."/>
            <person name="Munidasa M."/>
            <person name="Palculict T."/>
            <person name="Patil S."/>
            <person name="Pu L.-L."/>
            <person name="Saada N."/>
            <person name="Tang L."/>
            <person name="Weissenberger G."/>
            <person name="Zhu Y."/>
            <person name="Hemphill L."/>
            <person name="Shang Y."/>
            <person name="Youmans B."/>
            <person name="Ayvaz T."/>
            <person name="Ross M."/>
            <person name="Santibanez J."/>
            <person name="Aqrawi P."/>
            <person name="Gross S."/>
            <person name="Joshi V."/>
            <person name="Fowler G."/>
            <person name="Nazareth L."/>
            <person name="Reid J."/>
            <person name="Worley K."/>
            <person name="Petrosino J."/>
            <person name="Highlander S."/>
            <person name="Gibbs R."/>
        </authorList>
    </citation>
    <scope>NUCLEOTIDE SEQUENCE [LARGE SCALE GENOMIC DNA]</scope>
    <source>
        <strain evidence="2 3">ATCC 33394</strain>
    </source>
</reference>